<evidence type="ECO:0000313" key="3">
    <source>
        <dbReference type="Proteomes" id="UP000289859"/>
    </source>
</evidence>
<comment type="caution">
    <text evidence="2">The sequence shown here is derived from an EMBL/GenBank/DDBJ whole genome shotgun (WGS) entry which is preliminary data.</text>
</comment>
<proteinExistence type="predicted"/>
<dbReference type="InterPro" id="IPR028250">
    <property type="entry name" value="DsbDN"/>
</dbReference>
<dbReference type="EMBL" id="QOVK01000006">
    <property type="protein sequence ID" value="RXG22291.1"/>
    <property type="molecule type" value="Genomic_DNA"/>
</dbReference>
<evidence type="ECO:0000313" key="2">
    <source>
        <dbReference type="EMBL" id="RXG22291.1"/>
    </source>
</evidence>
<dbReference type="Proteomes" id="UP000289859">
    <property type="component" value="Unassembled WGS sequence"/>
</dbReference>
<feature type="domain" description="Thiol:disulfide interchange protein DsbD N-terminal" evidence="1">
    <location>
        <begin position="33"/>
        <end position="140"/>
    </location>
</feature>
<protein>
    <submittedName>
        <fullName evidence="2">Thiol:disulfide interchange protein DsbD</fullName>
    </submittedName>
</protein>
<accession>A0A4Q0P766</accession>
<keyword evidence="3" id="KW-1185">Reference proteome</keyword>
<dbReference type="AlphaFoldDB" id="A0A4Q0P766"/>
<dbReference type="RefSeq" id="WP_128765358.1">
    <property type="nucleotide sequence ID" value="NZ_JBHUOO010000046.1"/>
</dbReference>
<dbReference type="Gene3D" id="2.60.40.1250">
    <property type="entry name" value="Thiol:disulfide interchange protein DsbD, N-terminal domain"/>
    <property type="match status" value="1"/>
</dbReference>
<evidence type="ECO:0000259" key="1">
    <source>
        <dbReference type="Pfam" id="PF11412"/>
    </source>
</evidence>
<gene>
    <name evidence="2" type="ORF">DSM02_1890</name>
</gene>
<dbReference type="InterPro" id="IPR036929">
    <property type="entry name" value="DsbDN_sf"/>
</dbReference>
<organism evidence="2 3">
    <name type="scientific">Leeuwenhoekiella polynyae</name>
    <dbReference type="NCBI Taxonomy" id="1550906"/>
    <lineage>
        <taxon>Bacteria</taxon>
        <taxon>Pseudomonadati</taxon>
        <taxon>Bacteroidota</taxon>
        <taxon>Flavobacteriia</taxon>
        <taxon>Flavobacteriales</taxon>
        <taxon>Flavobacteriaceae</taxon>
        <taxon>Leeuwenhoekiella</taxon>
    </lineage>
</organism>
<name>A0A4Q0P766_9FLAO</name>
<dbReference type="OrthoDB" id="767251at2"/>
<reference evidence="2 3" key="1">
    <citation type="submission" date="2018-07" db="EMBL/GenBank/DDBJ databases">
        <title>Leeuwenhoekiella genomics.</title>
        <authorList>
            <person name="Tahon G."/>
            <person name="Willems A."/>
        </authorList>
    </citation>
    <scope>NUCLEOTIDE SEQUENCE [LARGE SCALE GENOMIC DNA]</scope>
    <source>
        <strain evidence="2 3">LMG 29608</strain>
    </source>
</reference>
<sequence>MKYTILCLALFFFGVGQSQILEPVKWSTSAEKVSNKEYVLVATATIEPHWHLYSQNVPEDGPVPTVFTFINNGSFLKKGNTLEDKGLTVNDPVFEMQIKYFENKATFRQTVRLKNETPLSIKGKVEFMVCDDARCLPPTEVDLVFTLK</sequence>
<dbReference type="Pfam" id="PF11412">
    <property type="entry name" value="DsbD_N"/>
    <property type="match status" value="1"/>
</dbReference>